<name>A0ABY4I6Z7_CHIFI</name>
<feature type="transmembrane region" description="Helical" evidence="1">
    <location>
        <begin position="32"/>
        <end position="51"/>
    </location>
</feature>
<feature type="transmembrane region" description="Helical" evidence="1">
    <location>
        <begin position="63"/>
        <end position="81"/>
    </location>
</feature>
<evidence type="ECO:0000313" key="2">
    <source>
        <dbReference type="EMBL" id="UPK71854.1"/>
    </source>
</evidence>
<gene>
    <name evidence="2" type="ORF">MYF79_11225</name>
</gene>
<feature type="transmembrane region" description="Helical" evidence="1">
    <location>
        <begin position="87"/>
        <end position="106"/>
    </location>
</feature>
<protein>
    <submittedName>
        <fullName evidence="2">Uncharacterized protein</fullName>
    </submittedName>
</protein>
<proteinExistence type="predicted"/>
<evidence type="ECO:0000313" key="3">
    <source>
        <dbReference type="Proteomes" id="UP000830198"/>
    </source>
</evidence>
<accession>A0ABY4I6Z7</accession>
<dbReference type="EMBL" id="CP095855">
    <property type="protein sequence ID" value="UPK71854.1"/>
    <property type="molecule type" value="Genomic_DNA"/>
</dbReference>
<dbReference type="Proteomes" id="UP000830198">
    <property type="component" value="Chromosome"/>
</dbReference>
<sequence length="213" mass="24100">MFTITVLFLCFLAAISCKIKKVKAPLITGLIWYFHLVMCVFSVLCLVLLFSGYGFKGTYTERVFYTLYAGSGIVLYGLTQQEVSGKWVYLCAFYGFPFVLLFGLLLPPLRTLTVIAGLGLLSDGEMKRYPIDDDFSLQSTSVDIIYRYPTYSLVQDKYWFFEKISGDVVKPAGQLQALKMEKTTGQDSLHLYMNLVNEPGRASRFDTTISLIQ</sequence>
<keyword evidence="1" id="KW-1133">Transmembrane helix</keyword>
<keyword evidence="1" id="KW-0812">Transmembrane</keyword>
<keyword evidence="1" id="KW-0472">Membrane</keyword>
<keyword evidence="3" id="KW-1185">Reference proteome</keyword>
<reference evidence="2 3" key="1">
    <citation type="submission" date="2022-04" db="EMBL/GenBank/DDBJ databases">
        <title>The arsenic-methylating capacity of Chitinophaga filiformis YT5 during chitin decomposition.</title>
        <authorList>
            <person name="Chen G."/>
            <person name="Liang Y."/>
        </authorList>
    </citation>
    <scope>NUCLEOTIDE SEQUENCE [LARGE SCALE GENOMIC DNA]</scope>
    <source>
        <strain evidence="2 3">YT5</strain>
    </source>
</reference>
<organism evidence="2 3">
    <name type="scientific">Chitinophaga filiformis</name>
    <name type="common">Myxococcus filiformis</name>
    <name type="synonym">Flexibacter filiformis</name>
    <dbReference type="NCBI Taxonomy" id="104663"/>
    <lineage>
        <taxon>Bacteria</taxon>
        <taxon>Pseudomonadati</taxon>
        <taxon>Bacteroidota</taxon>
        <taxon>Chitinophagia</taxon>
        <taxon>Chitinophagales</taxon>
        <taxon>Chitinophagaceae</taxon>
        <taxon>Chitinophaga</taxon>
    </lineage>
</organism>
<evidence type="ECO:0000256" key="1">
    <source>
        <dbReference type="SAM" id="Phobius"/>
    </source>
</evidence>
<dbReference type="RefSeq" id="WP_247813967.1">
    <property type="nucleotide sequence ID" value="NZ_CP095855.1"/>
</dbReference>